<sequence>MRFCPEADAVYAGPSNLKTAQGHGLPFVQGFPRAGMKAAQQYPARTTRYSRCVTRRNKIPAAQAIVVARPDRAITCSPMELHNGCDS</sequence>
<dbReference type="STRING" id="1247936.BN2475_140073"/>
<keyword evidence="2" id="KW-1185">Reference proteome</keyword>
<dbReference type="EMBL" id="CYGX02000014">
    <property type="protein sequence ID" value="SIT38226.1"/>
    <property type="molecule type" value="Genomic_DNA"/>
</dbReference>
<dbReference type="AlphaFoldDB" id="A0A1N7RT26"/>
<evidence type="ECO:0000313" key="1">
    <source>
        <dbReference type="EMBL" id="SIT38226.1"/>
    </source>
</evidence>
<dbReference type="Proteomes" id="UP000187012">
    <property type="component" value="Unassembled WGS sequence"/>
</dbReference>
<protein>
    <submittedName>
        <fullName evidence="1">Uncharacterized protein</fullName>
    </submittedName>
</protein>
<gene>
    <name evidence="1" type="ORF">BN2475_140073</name>
</gene>
<evidence type="ECO:0000313" key="2">
    <source>
        <dbReference type="Proteomes" id="UP000187012"/>
    </source>
</evidence>
<organism evidence="1 2">
    <name type="scientific">Paraburkholderia ribeironis</name>
    <dbReference type="NCBI Taxonomy" id="1247936"/>
    <lineage>
        <taxon>Bacteria</taxon>
        <taxon>Pseudomonadati</taxon>
        <taxon>Pseudomonadota</taxon>
        <taxon>Betaproteobacteria</taxon>
        <taxon>Burkholderiales</taxon>
        <taxon>Burkholderiaceae</taxon>
        <taxon>Paraburkholderia</taxon>
    </lineage>
</organism>
<name>A0A1N7RT26_9BURK</name>
<accession>A0A1N7RT26</accession>
<reference evidence="1 2" key="1">
    <citation type="submission" date="2016-12" db="EMBL/GenBank/DDBJ databases">
        <authorList>
            <person name="Song W.-J."/>
            <person name="Kurnit D.M."/>
        </authorList>
    </citation>
    <scope>NUCLEOTIDE SEQUENCE [LARGE SCALE GENOMIC DNA]</scope>
    <source>
        <strain evidence="1 2">STM7296</strain>
    </source>
</reference>
<proteinExistence type="predicted"/>